<keyword evidence="2" id="KW-1185">Reference proteome</keyword>
<evidence type="ECO:0000313" key="1">
    <source>
        <dbReference type="EMBL" id="GFU20180.1"/>
    </source>
</evidence>
<dbReference type="Proteomes" id="UP000887013">
    <property type="component" value="Unassembled WGS sequence"/>
</dbReference>
<accession>A0A8X6UI80</accession>
<name>A0A8X6UI80_NEPPI</name>
<evidence type="ECO:0000313" key="2">
    <source>
        <dbReference type="Proteomes" id="UP000887013"/>
    </source>
</evidence>
<dbReference type="AlphaFoldDB" id="A0A8X6UI80"/>
<gene>
    <name evidence="1" type="ORF">NPIL_611041</name>
</gene>
<reference evidence="1" key="1">
    <citation type="submission" date="2020-08" db="EMBL/GenBank/DDBJ databases">
        <title>Multicomponent nature underlies the extraordinary mechanical properties of spider dragline silk.</title>
        <authorList>
            <person name="Kono N."/>
            <person name="Nakamura H."/>
            <person name="Mori M."/>
            <person name="Yoshida Y."/>
            <person name="Ohtoshi R."/>
            <person name="Malay A.D."/>
            <person name="Moran D.A.P."/>
            <person name="Tomita M."/>
            <person name="Numata K."/>
            <person name="Arakawa K."/>
        </authorList>
    </citation>
    <scope>NUCLEOTIDE SEQUENCE</scope>
</reference>
<proteinExistence type="predicted"/>
<protein>
    <submittedName>
        <fullName evidence="1">Uncharacterized protein</fullName>
    </submittedName>
</protein>
<dbReference type="EMBL" id="BMAW01080556">
    <property type="protein sequence ID" value="GFU20180.1"/>
    <property type="molecule type" value="Genomic_DNA"/>
</dbReference>
<organism evidence="1 2">
    <name type="scientific">Nephila pilipes</name>
    <name type="common">Giant wood spider</name>
    <name type="synonym">Nephila maculata</name>
    <dbReference type="NCBI Taxonomy" id="299642"/>
    <lineage>
        <taxon>Eukaryota</taxon>
        <taxon>Metazoa</taxon>
        <taxon>Ecdysozoa</taxon>
        <taxon>Arthropoda</taxon>
        <taxon>Chelicerata</taxon>
        <taxon>Arachnida</taxon>
        <taxon>Araneae</taxon>
        <taxon>Araneomorphae</taxon>
        <taxon>Entelegynae</taxon>
        <taxon>Araneoidea</taxon>
        <taxon>Nephilidae</taxon>
        <taxon>Nephila</taxon>
    </lineage>
</organism>
<sequence>MYNFQSFYAPYTFAFSGCRAFCACFATLKRHRLPGYTAHKSLLPLHAATPYLCRKRAAAAASRKGALPRRLPAAWQGTANLSRAAKHSAHVRAAKRC</sequence>
<comment type="caution">
    <text evidence="1">The sequence shown here is derived from an EMBL/GenBank/DDBJ whole genome shotgun (WGS) entry which is preliminary data.</text>
</comment>